<evidence type="ECO:0000313" key="2">
    <source>
        <dbReference type="Proteomes" id="UP000502005"/>
    </source>
</evidence>
<name>A0A6B9GE68_PANCY</name>
<geneLocation type="plasmid" evidence="2">
    <name>pne1a</name>
</geneLocation>
<sequence length="77" mass="9021">MKHRDEVFAQVELALQNNVIREMNELLGQLSTDAELSREDRFVAQQRLRQAVFMRGTEKEALDEQRHKQLTRGGIIK</sequence>
<protein>
    <submittedName>
        <fullName evidence="1">DUF2526 domain-containing protein</fullName>
    </submittedName>
</protein>
<dbReference type="Proteomes" id="UP000502005">
    <property type="component" value="Plasmid pNE1A"/>
</dbReference>
<gene>
    <name evidence="1" type="ORF">CUN67_22460</name>
</gene>
<reference evidence="1 2" key="1">
    <citation type="submission" date="2017-11" db="EMBL/GenBank/DDBJ databases">
        <title>Genome sequence of Pantoea cypripedii NE1.</title>
        <authorList>
            <person name="Nascimento F.X."/>
        </authorList>
    </citation>
    <scope>NUCLEOTIDE SEQUENCE [LARGE SCALE GENOMIC DNA]</scope>
    <source>
        <strain evidence="1 2">NE1</strain>
        <plasmid evidence="2">pne1a</plasmid>
    </source>
</reference>
<proteinExistence type="predicted"/>
<dbReference type="EMBL" id="CP024769">
    <property type="protein sequence ID" value="QGY31749.1"/>
    <property type="molecule type" value="Genomic_DNA"/>
</dbReference>
<dbReference type="Pfam" id="PF10735">
    <property type="entry name" value="DUF2526"/>
    <property type="match status" value="1"/>
</dbReference>
<evidence type="ECO:0000313" key="1">
    <source>
        <dbReference type="EMBL" id="QGY31749.1"/>
    </source>
</evidence>
<dbReference type="RefSeq" id="WP_208717644.1">
    <property type="nucleotide sequence ID" value="NZ_CP024769.1"/>
</dbReference>
<organism evidence="1 2">
    <name type="scientific">Pantoea cypripedii</name>
    <name type="common">Pectobacterium cypripedii</name>
    <name type="synonym">Erwinia cypripedii</name>
    <dbReference type="NCBI Taxonomy" id="55209"/>
    <lineage>
        <taxon>Bacteria</taxon>
        <taxon>Pseudomonadati</taxon>
        <taxon>Pseudomonadota</taxon>
        <taxon>Gammaproteobacteria</taxon>
        <taxon>Enterobacterales</taxon>
        <taxon>Erwiniaceae</taxon>
        <taxon>Pantoea</taxon>
    </lineage>
</organism>
<keyword evidence="1" id="KW-0614">Plasmid</keyword>
<accession>A0A6B9GE68</accession>
<dbReference type="InterPro" id="IPR019671">
    <property type="entry name" value="DUF2526"/>
</dbReference>
<dbReference type="AlphaFoldDB" id="A0A6B9GE68"/>